<proteinExistence type="predicted"/>
<evidence type="ECO:0000313" key="2">
    <source>
        <dbReference type="Ensembl" id="ENSCCNP00000022098.1"/>
    </source>
</evidence>
<organism evidence="2">
    <name type="scientific">Castor canadensis</name>
    <name type="common">American beaver</name>
    <dbReference type="NCBI Taxonomy" id="51338"/>
    <lineage>
        <taxon>Eukaryota</taxon>
        <taxon>Metazoa</taxon>
        <taxon>Chordata</taxon>
        <taxon>Craniata</taxon>
        <taxon>Vertebrata</taxon>
        <taxon>Euteleostomi</taxon>
        <taxon>Mammalia</taxon>
        <taxon>Eutheria</taxon>
        <taxon>Euarchontoglires</taxon>
        <taxon>Glires</taxon>
        <taxon>Rodentia</taxon>
        <taxon>Castorimorpha</taxon>
        <taxon>Castoridae</taxon>
        <taxon>Castor</taxon>
    </lineage>
</organism>
<dbReference type="GO" id="GO:0070328">
    <property type="term" value="P:triglyceride homeostasis"/>
    <property type="evidence" value="ECO:0007669"/>
    <property type="project" value="InterPro"/>
</dbReference>
<sequence length="208" mass="22400">MPALALCLLCALATVARPVPVAPPGGPEPAQHEELTLLFHGALQLGQALNGVYKSTDAQLMEAGRSVGLYDRALELLGLEVSQGQDAAQELRTSLLEMQTEEDALQVQAEATAQTLGEVAQAQQELRDSIWRLEAQLRGTWLGHTRQELESLKVRGSQSWGGICTRISGQNSLQNLEPQTPPSSMASILSDPGKNPCAFPYLSFPICK</sequence>
<reference evidence="2" key="1">
    <citation type="submission" date="2023-09" db="UniProtKB">
        <authorList>
            <consortium name="Ensembl"/>
        </authorList>
    </citation>
    <scope>IDENTIFICATION</scope>
</reference>
<gene>
    <name evidence="2" type="primary">Angptl8</name>
</gene>
<dbReference type="PANTHER" id="PTHR21463:SF0">
    <property type="entry name" value="ANGIOPOIETIN-LIKE PROTEIN 8"/>
    <property type="match status" value="1"/>
</dbReference>
<dbReference type="GO" id="GO:0005576">
    <property type="term" value="C:extracellular region"/>
    <property type="evidence" value="ECO:0007669"/>
    <property type="project" value="TreeGrafter"/>
</dbReference>
<evidence type="ECO:0000256" key="1">
    <source>
        <dbReference type="SAM" id="SignalP"/>
    </source>
</evidence>
<protein>
    <recommendedName>
        <fullName evidence="3">Angiopoietin-like protein 8</fullName>
    </recommendedName>
</protein>
<feature type="chain" id="PRO_5034783826" description="Angiopoietin-like protein 8" evidence="1">
    <location>
        <begin position="19"/>
        <end position="208"/>
    </location>
</feature>
<dbReference type="Ensembl" id="ENSCCNT00000028350.1">
    <property type="protein sequence ID" value="ENSCCNP00000022098.1"/>
    <property type="gene ID" value="ENSCCNG00000021788.1"/>
</dbReference>
<feature type="signal peptide" evidence="1">
    <location>
        <begin position="1"/>
        <end position="18"/>
    </location>
</feature>
<dbReference type="InterPro" id="IPR026614">
    <property type="entry name" value="ANGPTL8"/>
</dbReference>
<accession>A0A8C0X444</accession>
<dbReference type="GO" id="GO:0019216">
    <property type="term" value="P:regulation of lipid metabolic process"/>
    <property type="evidence" value="ECO:0007669"/>
    <property type="project" value="InterPro"/>
</dbReference>
<name>A0A8C0X444_CASCN</name>
<evidence type="ECO:0008006" key="3">
    <source>
        <dbReference type="Google" id="ProtNLM"/>
    </source>
</evidence>
<keyword evidence="1" id="KW-0732">Signal</keyword>
<dbReference type="AlphaFoldDB" id="A0A8C0X444"/>
<dbReference type="PANTHER" id="PTHR21463">
    <property type="entry name" value="ANGIOPOIETIN-LIKE PROTEIN 8"/>
    <property type="match status" value="1"/>
</dbReference>